<dbReference type="GO" id="GO:0009341">
    <property type="term" value="C:beta-galactosidase complex"/>
    <property type="evidence" value="ECO:0007669"/>
    <property type="project" value="InterPro"/>
</dbReference>
<evidence type="ECO:0000256" key="8">
    <source>
        <dbReference type="ARBA" id="ARBA00022801"/>
    </source>
</evidence>
<dbReference type="SMART" id="SM01038">
    <property type="entry name" value="Bgal_small_N"/>
    <property type="match status" value="1"/>
</dbReference>
<evidence type="ECO:0000256" key="2">
    <source>
        <dbReference type="ARBA" id="ARBA00001913"/>
    </source>
</evidence>
<comment type="subunit">
    <text evidence="5">Monomer.</text>
</comment>
<dbReference type="PANTHER" id="PTHR46323:SF2">
    <property type="entry name" value="BETA-GALACTOSIDASE"/>
    <property type="match status" value="1"/>
</dbReference>
<dbReference type="InterPro" id="IPR050347">
    <property type="entry name" value="Bact_Beta-galactosidase"/>
</dbReference>
<keyword evidence="10 12" id="KW-0326">Glycosidase</keyword>
<dbReference type="Gene3D" id="3.20.20.80">
    <property type="entry name" value="Glycosidases"/>
    <property type="match status" value="1"/>
</dbReference>
<dbReference type="RefSeq" id="WP_266009977.1">
    <property type="nucleotide sequence ID" value="NZ_JAPFQP010000001.1"/>
</dbReference>
<gene>
    <name evidence="14" type="ORF">OO016_00315</name>
</gene>
<evidence type="ECO:0000256" key="7">
    <source>
        <dbReference type="ARBA" id="ARBA00013303"/>
    </source>
</evidence>
<dbReference type="PROSITE" id="PS00608">
    <property type="entry name" value="GLYCOSYL_HYDROL_F2_2"/>
    <property type="match status" value="1"/>
</dbReference>
<dbReference type="Gene3D" id="2.60.120.260">
    <property type="entry name" value="Galactose-binding domain-like"/>
    <property type="match status" value="1"/>
</dbReference>
<dbReference type="InterPro" id="IPR036156">
    <property type="entry name" value="Beta-gal/glucu_dom_sf"/>
</dbReference>
<protein>
    <recommendedName>
        <fullName evidence="7 12">Beta-galactosidase</fullName>
        <ecNumber evidence="6 12">3.2.1.23</ecNumber>
    </recommendedName>
    <alternativeName>
        <fullName evidence="11 12">Lactase</fullName>
    </alternativeName>
</protein>
<accession>A0AAE3MIU2</accession>
<proteinExistence type="inferred from homology"/>
<dbReference type="Pfam" id="PF02836">
    <property type="entry name" value="Glyco_hydro_2_C"/>
    <property type="match status" value="1"/>
</dbReference>
<dbReference type="Pfam" id="PF16353">
    <property type="entry name" value="LacZ_4"/>
    <property type="match status" value="1"/>
</dbReference>
<dbReference type="Gene3D" id="2.70.98.10">
    <property type="match status" value="1"/>
</dbReference>
<dbReference type="EC" id="3.2.1.23" evidence="6 12"/>
<dbReference type="InterPro" id="IPR014718">
    <property type="entry name" value="GH-type_carb-bd"/>
</dbReference>
<evidence type="ECO:0000256" key="11">
    <source>
        <dbReference type="ARBA" id="ARBA00032230"/>
    </source>
</evidence>
<dbReference type="InterPro" id="IPR006104">
    <property type="entry name" value="Glyco_hydro_2_N"/>
</dbReference>
<dbReference type="InterPro" id="IPR008979">
    <property type="entry name" value="Galactose-bd-like_sf"/>
</dbReference>
<dbReference type="GO" id="GO:0030246">
    <property type="term" value="F:carbohydrate binding"/>
    <property type="evidence" value="ECO:0007669"/>
    <property type="project" value="InterPro"/>
</dbReference>
<keyword evidence="9" id="KW-0106">Calcium</keyword>
<dbReference type="Pfam" id="PF00703">
    <property type="entry name" value="Glyco_hydro_2"/>
    <property type="match status" value="1"/>
</dbReference>
<comment type="cofactor">
    <cofactor evidence="2">
        <name>Ca(2+)</name>
        <dbReference type="ChEBI" id="CHEBI:29108"/>
    </cofactor>
</comment>
<evidence type="ECO:0000256" key="1">
    <source>
        <dbReference type="ARBA" id="ARBA00001412"/>
    </source>
</evidence>
<dbReference type="InterPro" id="IPR004199">
    <property type="entry name" value="B-gal_small/dom_5"/>
</dbReference>
<dbReference type="EMBL" id="JAPFQP010000001">
    <property type="protein sequence ID" value="MCX2718028.1"/>
    <property type="molecule type" value="Genomic_DNA"/>
</dbReference>
<comment type="similarity">
    <text evidence="4 12">Belongs to the glycosyl hydrolase 2 family.</text>
</comment>
<feature type="domain" description="Beta galactosidase small chain/" evidence="13">
    <location>
        <begin position="749"/>
        <end position="1026"/>
    </location>
</feature>
<evidence type="ECO:0000256" key="10">
    <source>
        <dbReference type="ARBA" id="ARBA00023295"/>
    </source>
</evidence>
<dbReference type="Gene3D" id="2.60.40.10">
    <property type="entry name" value="Immunoglobulins"/>
    <property type="match status" value="2"/>
</dbReference>
<keyword evidence="15" id="KW-1185">Reference proteome</keyword>
<dbReference type="InterPro" id="IPR006103">
    <property type="entry name" value="Glyco_hydro_2_cat"/>
</dbReference>
<dbReference type="SUPFAM" id="SSF51445">
    <property type="entry name" value="(Trans)glycosidases"/>
    <property type="match status" value="1"/>
</dbReference>
<evidence type="ECO:0000256" key="6">
    <source>
        <dbReference type="ARBA" id="ARBA00012756"/>
    </source>
</evidence>
<dbReference type="GO" id="GO:0005990">
    <property type="term" value="P:lactose catabolic process"/>
    <property type="evidence" value="ECO:0007669"/>
    <property type="project" value="TreeGrafter"/>
</dbReference>
<dbReference type="SUPFAM" id="SSF74650">
    <property type="entry name" value="Galactose mutarotase-like"/>
    <property type="match status" value="1"/>
</dbReference>
<dbReference type="PROSITE" id="PS00719">
    <property type="entry name" value="GLYCOSYL_HYDROL_F2_1"/>
    <property type="match status" value="1"/>
</dbReference>
<evidence type="ECO:0000256" key="5">
    <source>
        <dbReference type="ARBA" id="ARBA00011245"/>
    </source>
</evidence>
<dbReference type="Proteomes" id="UP001207116">
    <property type="component" value="Unassembled WGS sequence"/>
</dbReference>
<dbReference type="Pfam" id="PF02837">
    <property type="entry name" value="Glyco_hydro_2_N"/>
    <property type="match status" value="1"/>
</dbReference>
<dbReference type="InterPro" id="IPR023230">
    <property type="entry name" value="Glyco_hydro_2_CS"/>
</dbReference>
<organism evidence="14 15">
    <name type="scientific">Lentiprolixibacter aurantiacus</name>
    <dbReference type="NCBI Taxonomy" id="2993939"/>
    <lineage>
        <taxon>Bacteria</taxon>
        <taxon>Pseudomonadati</taxon>
        <taxon>Bacteroidota</taxon>
        <taxon>Flavobacteriia</taxon>
        <taxon>Flavobacteriales</taxon>
        <taxon>Flavobacteriaceae</taxon>
        <taxon>Lentiprolixibacter</taxon>
    </lineage>
</organism>
<evidence type="ECO:0000256" key="3">
    <source>
        <dbReference type="ARBA" id="ARBA00001959"/>
    </source>
</evidence>
<evidence type="ECO:0000313" key="14">
    <source>
        <dbReference type="EMBL" id="MCX2718028.1"/>
    </source>
</evidence>
<evidence type="ECO:0000259" key="13">
    <source>
        <dbReference type="SMART" id="SM01038"/>
    </source>
</evidence>
<dbReference type="InterPro" id="IPR011013">
    <property type="entry name" value="Gal_mutarotase_sf_dom"/>
</dbReference>
<reference evidence="14" key="1">
    <citation type="submission" date="2022-11" db="EMBL/GenBank/DDBJ databases">
        <title>The characterization of three novel Bacteroidetes species and genomic analysis of their roles in tidal elemental geochemical cycles.</title>
        <authorList>
            <person name="Ma K.-J."/>
        </authorList>
    </citation>
    <scope>NUCLEOTIDE SEQUENCE</scope>
    <source>
        <strain evidence="14">M415</strain>
    </source>
</reference>
<comment type="cofactor">
    <cofactor evidence="3">
        <name>Na(+)</name>
        <dbReference type="ChEBI" id="CHEBI:29101"/>
    </cofactor>
</comment>
<dbReference type="AlphaFoldDB" id="A0AAE3MIU2"/>
<dbReference type="PANTHER" id="PTHR46323">
    <property type="entry name" value="BETA-GALACTOSIDASE"/>
    <property type="match status" value="1"/>
</dbReference>
<dbReference type="InterPro" id="IPR013783">
    <property type="entry name" value="Ig-like_fold"/>
</dbReference>
<dbReference type="PRINTS" id="PR00132">
    <property type="entry name" value="GLHYDRLASE2"/>
</dbReference>
<dbReference type="GO" id="GO:0004565">
    <property type="term" value="F:beta-galactosidase activity"/>
    <property type="evidence" value="ECO:0007669"/>
    <property type="project" value="UniProtKB-EC"/>
</dbReference>
<dbReference type="FunFam" id="3.20.20.80:FF:000018">
    <property type="entry name" value="Beta-galactosidase"/>
    <property type="match status" value="1"/>
</dbReference>
<evidence type="ECO:0000256" key="12">
    <source>
        <dbReference type="RuleBase" id="RU361154"/>
    </source>
</evidence>
<dbReference type="InterPro" id="IPR017853">
    <property type="entry name" value="GH"/>
</dbReference>
<dbReference type="SUPFAM" id="SSF49303">
    <property type="entry name" value="beta-Galactosidase/glucuronidase domain"/>
    <property type="match status" value="2"/>
</dbReference>
<dbReference type="Pfam" id="PF02929">
    <property type="entry name" value="Bgal_small_N"/>
    <property type="match status" value="1"/>
</dbReference>
<dbReference type="InterPro" id="IPR032312">
    <property type="entry name" value="LacZ_4"/>
</dbReference>
<dbReference type="InterPro" id="IPR006102">
    <property type="entry name" value="Ig-like_GH2"/>
</dbReference>
<evidence type="ECO:0000256" key="9">
    <source>
        <dbReference type="ARBA" id="ARBA00022837"/>
    </source>
</evidence>
<name>A0AAE3MIU2_9FLAO</name>
<evidence type="ECO:0000313" key="15">
    <source>
        <dbReference type="Proteomes" id="UP001207116"/>
    </source>
</evidence>
<evidence type="ECO:0000256" key="4">
    <source>
        <dbReference type="ARBA" id="ARBA00007401"/>
    </source>
</evidence>
<comment type="catalytic activity">
    <reaction evidence="1 12">
        <text>Hydrolysis of terminal non-reducing beta-D-galactose residues in beta-D-galactosides.</text>
        <dbReference type="EC" id="3.2.1.23"/>
    </reaction>
</comment>
<dbReference type="SUPFAM" id="SSF49785">
    <property type="entry name" value="Galactose-binding domain-like"/>
    <property type="match status" value="1"/>
</dbReference>
<keyword evidence="8 12" id="KW-0378">Hydrolase</keyword>
<comment type="caution">
    <text evidence="14">The sequence shown here is derived from an EMBL/GenBank/DDBJ whole genome shotgun (WGS) entry which is preliminary data.</text>
</comment>
<dbReference type="InterPro" id="IPR023232">
    <property type="entry name" value="Glyco_hydro_2_AS"/>
</dbReference>
<sequence>MLAITLSSKAQNYWEDPSVFAINKEEARASFVPFENVEKALSGEVSESAYIQSLNGNWKFNYVPRTSQRPKDFYKTTYDVRKWDTIPVPANWELHGYGFAQYNNIQYPFEKNPPNIKDDYSPVGSYVTFFTLPENWEDREIFIYLGAVKSGFDIWINDHKVGYSQDSKLPSEFNITPYLKSGENKVSVQVFQFTDGSYLEDQDFWRLSGIQRDVYLLARPKTYIRDFFAKAGLDESYENGVFQLSVDITNIGEDDAGLELECILLDPQGRDVSKGISTLDLPGKTEKKQRFASFLPNIKKWTAETPNLYTLLLVLAEDNEVIEATTVKVGFRTSEIKGGQLLVNGKPILIKGVNRHEHNPHTGHVVNRETMIKDIETMKRLNINAVRTSHYPNDPLWYSLCDEYGLYLYDEANIESHGMGYNPEHTLANVPEWKEAHVSRVMNMVKRDKNHPSIIVWSMGNEAGTGPNFLESYKATQGYDETRPIHYERAEKMTDVKENHTDIIGNMYMRIPEVKKLYTEGKEQRPFIWCEYSHAMGNSNGNFKEYWDLVYSNPKIQGGFIWDWMDQGLIQYDEKGKSYWAYGGHFEPEGIYNDGNFCLNGLVNPDWSMHPGAMEVKKVYQNVHFRKLDLTARQVFIHNDHFFKDLDGYLITWELMENGIAVQRGWFTPKDIEPQQEKAFPLNIDKSKIKEGNEYLLNLHAKRIGNNKLVPMGYTLAEEQFVLTPYDFADNNAHINEGLRVKERKNELLLSGSGVELFFSRQTGLLSSYKIDQKELMIQPLEPTFWRAPTDNDFGNNLPIRCKPWKTAFSEGKLADFSYREISASEIIVKTKYALESVNAELEIYYTVNALGVVMVDYLFTPRNSELPEIPRIGMKTQLHRSLDNLKYYGKGPWENYVDRNHSAKIGLYRSNVAEQYYPYTRPQENGHKTEVRWLNLTGESGLGLKVTAIKAPFEFNALHFTTADLDPGEKKTGRRYNELVEGDFVELHIDHKMMGVGGDNSWGARPHEQYRYYPDREYRYRFNISPVRPLN</sequence>
<dbReference type="InterPro" id="IPR006101">
    <property type="entry name" value="Glyco_hydro_2"/>
</dbReference>